<dbReference type="Proteomes" id="UP001433638">
    <property type="component" value="Unassembled WGS sequence"/>
</dbReference>
<dbReference type="Gene3D" id="3.20.20.140">
    <property type="entry name" value="Metal-dependent hydrolases"/>
    <property type="match status" value="1"/>
</dbReference>
<dbReference type="PANTHER" id="PTHR22642">
    <property type="entry name" value="IMIDAZOLONEPROPIONASE"/>
    <property type="match status" value="1"/>
</dbReference>
<evidence type="ECO:0000259" key="2">
    <source>
        <dbReference type="Pfam" id="PF07969"/>
    </source>
</evidence>
<dbReference type="Gene3D" id="3.10.310.70">
    <property type="match status" value="1"/>
</dbReference>
<evidence type="ECO:0000313" key="4">
    <source>
        <dbReference type="Proteomes" id="UP001433638"/>
    </source>
</evidence>
<dbReference type="PANTHER" id="PTHR22642:SF2">
    <property type="entry name" value="PROTEIN LONG AFTER FAR-RED 3"/>
    <property type="match status" value="1"/>
</dbReference>
<organism evidence="3 4">
    <name type="scientific">Vogesella oryzagri</name>
    <dbReference type="NCBI Taxonomy" id="3160864"/>
    <lineage>
        <taxon>Bacteria</taxon>
        <taxon>Pseudomonadati</taxon>
        <taxon>Pseudomonadota</taxon>
        <taxon>Betaproteobacteria</taxon>
        <taxon>Neisseriales</taxon>
        <taxon>Chromobacteriaceae</taxon>
        <taxon>Vogesella</taxon>
    </lineage>
</organism>
<sequence>MSHPLFARQQLRPLALAVASLLAAQASAAAPSADTVFKNGYVYTVDRHDTVRQAVAVKDGHIIFVGTNRDLARYIGPRTRQIDLHGKMLMPGLVDGHVHPLTGGEGMTKCNLDYKPVTVAQLQDKVRSCLAEKANTPDSTWLEVVNWDRQATVKLDRDPVKADLDALSQSRPIIVTSIDNHSRLNNSKALQASGITAQTANPPGGVIGRAANGEPSGMIEDGAVLLSDNSKPQASDSEQLHFARLALGKFGEAGVTTFLSALSDEREVQVFSTLQQQGALTARALFAIKVTPDEANKPADAIAGIKAIAAKYNADAGSQPGIRVSNVKLWMDGVLQAPAQTARLLAPYRVEPAKDKHAEWLPGQHLGEGYFNQQQVNDVVLQAARQGLDVHMHAIGDATVRQALDAVAYTRSQPGLQDFRPAIAHAELVDPADYRRFKQLNTSAVMSFQWAQRAPYSVEAVAKQLGKQRYAHMEPEGSLRQADTRIAYGSDWPVDPMAYFYNLRVGVTRSGDPQHPAGFGAEYRGRLNLDPLLSRSDVIRAITMNAAYQLRLERQLGSIEPGKYADLIVLDKNFMRAPLSQLAHTRVLLTMVGGKEVWRAPRFH</sequence>
<dbReference type="Pfam" id="PF07969">
    <property type="entry name" value="Amidohydro_3"/>
    <property type="match status" value="1"/>
</dbReference>
<dbReference type="Gene3D" id="2.30.40.10">
    <property type="entry name" value="Urease, subunit C, domain 1"/>
    <property type="match status" value="1"/>
</dbReference>
<reference evidence="3" key="1">
    <citation type="submission" date="2024-06" db="EMBL/GenBank/DDBJ databases">
        <title>Genome sequence of Vogesella sp. MAHUQ-64.</title>
        <authorList>
            <person name="Huq M.A."/>
        </authorList>
    </citation>
    <scope>NUCLEOTIDE SEQUENCE</scope>
    <source>
        <strain evidence="3">MAHUQ-64</strain>
    </source>
</reference>
<dbReference type="EMBL" id="JBEFLD010000009">
    <property type="protein sequence ID" value="MEQ6292134.1"/>
    <property type="molecule type" value="Genomic_DNA"/>
</dbReference>
<dbReference type="RefSeq" id="WP_349589980.1">
    <property type="nucleotide sequence ID" value="NZ_JBEFLD010000009.1"/>
</dbReference>
<keyword evidence="1" id="KW-0732">Signal</keyword>
<feature type="domain" description="Amidohydrolase 3" evidence="2">
    <location>
        <begin position="82"/>
        <end position="597"/>
    </location>
</feature>
<comment type="caution">
    <text evidence="3">The sequence shown here is derived from an EMBL/GenBank/DDBJ whole genome shotgun (WGS) entry which is preliminary data.</text>
</comment>
<feature type="signal peptide" evidence="1">
    <location>
        <begin position="1"/>
        <end position="28"/>
    </location>
</feature>
<dbReference type="InterPro" id="IPR033932">
    <property type="entry name" value="YtcJ-like"/>
</dbReference>
<evidence type="ECO:0000256" key="1">
    <source>
        <dbReference type="SAM" id="SignalP"/>
    </source>
</evidence>
<protein>
    <submittedName>
        <fullName evidence="3">Amidohydrolase family protein</fullName>
    </submittedName>
</protein>
<keyword evidence="4" id="KW-1185">Reference proteome</keyword>
<evidence type="ECO:0000313" key="3">
    <source>
        <dbReference type="EMBL" id="MEQ6292134.1"/>
    </source>
</evidence>
<name>A0ABV1M7E1_9NEIS</name>
<proteinExistence type="predicted"/>
<dbReference type="CDD" id="cd01300">
    <property type="entry name" value="YtcJ_like"/>
    <property type="match status" value="1"/>
</dbReference>
<dbReference type="InterPro" id="IPR011059">
    <property type="entry name" value="Metal-dep_hydrolase_composite"/>
</dbReference>
<dbReference type="InterPro" id="IPR032466">
    <property type="entry name" value="Metal_Hydrolase"/>
</dbReference>
<dbReference type="SUPFAM" id="SSF51556">
    <property type="entry name" value="Metallo-dependent hydrolases"/>
    <property type="match status" value="1"/>
</dbReference>
<dbReference type="InterPro" id="IPR013108">
    <property type="entry name" value="Amidohydro_3"/>
</dbReference>
<feature type="chain" id="PRO_5045570888" evidence="1">
    <location>
        <begin position="29"/>
        <end position="604"/>
    </location>
</feature>
<dbReference type="SUPFAM" id="SSF51338">
    <property type="entry name" value="Composite domain of metallo-dependent hydrolases"/>
    <property type="match status" value="1"/>
</dbReference>
<gene>
    <name evidence="3" type="ORF">ABNW52_16080</name>
</gene>
<accession>A0ABV1M7E1</accession>